<accession>A0A8H8DL44</accession>
<evidence type="ECO:0000313" key="4">
    <source>
        <dbReference type="Proteomes" id="UP000673691"/>
    </source>
</evidence>
<evidence type="ECO:0000256" key="1">
    <source>
        <dbReference type="SAM" id="MobiDB-lite"/>
    </source>
</evidence>
<name>A0A8H8DL44_9FUNG</name>
<keyword evidence="2" id="KW-0812">Transmembrane</keyword>
<gene>
    <name evidence="3" type="ORF">BJ554DRAFT_5403</name>
</gene>
<reference evidence="3 4" key="1">
    <citation type="journal article" name="Sci. Rep.">
        <title>Genome-scale phylogenetic analyses confirm Olpidium as the closest living zoosporic fungus to the non-flagellated, terrestrial fungi.</title>
        <authorList>
            <person name="Chang Y."/>
            <person name="Rochon D."/>
            <person name="Sekimoto S."/>
            <person name="Wang Y."/>
            <person name="Chovatia M."/>
            <person name="Sandor L."/>
            <person name="Salamov A."/>
            <person name="Grigoriev I.V."/>
            <person name="Stajich J.E."/>
            <person name="Spatafora J.W."/>
        </authorList>
    </citation>
    <scope>NUCLEOTIDE SEQUENCE [LARGE SCALE GENOMIC DNA]</scope>
    <source>
        <strain evidence="3">S191</strain>
    </source>
</reference>
<feature type="compositionally biased region" description="Basic and acidic residues" evidence="1">
    <location>
        <begin position="96"/>
        <end position="110"/>
    </location>
</feature>
<comment type="caution">
    <text evidence="3">The sequence shown here is derived from an EMBL/GenBank/DDBJ whole genome shotgun (WGS) entry which is preliminary data.</text>
</comment>
<proteinExistence type="predicted"/>
<evidence type="ECO:0000256" key="2">
    <source>
        <dbReference type="SAM" id="Phobius"/>
    </source>
</evidence>
<keyword evidence="2" id="KW-1133">Transmembrane helix</keyword>
<keyword evidence="4" id="KW-1185">Reference proteome</keyword>
<dbReference type="Proteomes" id="UP000673691">
    <property type="component" value="Unassembled WGS sequence"/>
</dbReference>
<sequence length="162" mass="17886">MTAQIRLLEKQTTGSCCDEYDGGQIHSDGRSSEGCRLAAPALERALYEQPAASAEPITIHSDKRDALLLAQNPCIEKNEVHLERLGTADMTADAQEGPREGKARQPRDWTQDHGVSATCPSLLLLFLFLSFCMFPSFLILDKPSLNRPCTARECCTYGKRVT</sequence>
<feature type="region of interest" description="Disordered" evidence="1">
    <location>
        <begin position="90"/>
        <end position="110"/>
    </location>
</feature>
<keyword evidence="2" id="KW-0472">Membrane</keyword>
<organism evidence="3 4">
    <name type="scientific">Olpidium bornovanus</name>
    <dbReference type="NCBI Taxonomy" id="278681"/>
    <lineage>
        <taxon>Eukaryota</taxon>
        <taxon>Fungi</taxon>
        <taxon>Fungi incertae sedis</taxon>
        <taxon>Olpidiomycota</taxon>
        <taxon>Olpidiomycotina</taxon>
        <taxon>Olpidiomycetes</taxon>
        <taxon>Olpidiales</taxon>
        <taxon>Olpidiaceae</taxon>
        <taxon>Olpidium</taxon>
    </lineage>
</organism>
<feature type="transmembrane region" description="Helical" evidence="2">
    <location>
        <begin position="122"/>
        <end position="140"/>
    </location>
</feature>
<dbReference type="EMBL" id="JAEFCI010002345">
    <property type="protein sequence ID" value="KAG5462293.1"/>
    <property type="molecule type" value="Genomic_DNA"/>
</dbReference>
<evidence type="ECO:0000313" key="3">
    <source>
        <dbReference type="EMBL" id="KAG5462293.1"/>
    </source>
</evidence>
<dbReference type="AlphaFoldDB" id="A0A8H8DL44"/>
<protein>
    <submittedName>
        <fullName evidence="3">Uncharacterized protein</fullName>
    </submittedName>
</protein>